<gene>
    <name evidence="11" type="ORF">R3P38DRAFT_3595213</name>
</gene>
<dbReference type="AlphaFoldDB" id="A0AAW0DLZ8"/>
<feature type="transmembrane region" description="Helical" evidence="10">
    <location>
        <begin position="514"/>
        <end position="535"/>
    </location>
</feature>
<evidence type="ECO:0000256" key="6">
    <source>
        <dbReference type="ARBA" id="ARBA00022927"/>
    </source>
</evidence>
<dbReference type="GO" id="GO:0015031">
    <property type="term" value="P:protein transport"/>
    <property type="evidence" value="ECO:0007669"/>
    <property type="project" value="UniProtKB-KW"/>
</dbReference>
<dbReference type="GO" id="GO:0016020">
    <property type="term" value="C:membrane"/>
    <property type="evidence" value="ECO:0007669"/>
    <property type="project" value="UniProtKB-SubCell"/>
</dbReference>
<feature type="compositionally biased region" description="Basic and acidic residues" evidence="9">
    <location>
        <begin position="8"/>
        <end position="27"/>
    </location>
</feature>
<feature type="transmembrane region" description="Helical" evidence="10">
    <location>
        <begin position="125"/>
        <end position="143"/>
    </location>
</feature>
<feature type="transmembrane region" description="Helical" evidence="10">
    <location>
        <begin position="658"/>
        <end position="680"/>
    </location>
</feature>
<keyword evidence="4 10" id="KW-0812">Transmembrane</keyword>
<keyword evidence="8 10" id="KW-0472">Membrane</keyword>
<keyword evidence="6" id="KW-0653">Protein transport</keyword>
<dbReference type="InterPro" id="IPR004813">
    <property type="entry name" value="OPT"/>
</dbReference>
<evidence type="ECO:0000256" key="9">
    <source>
        <dbReference type="SAM" id="MobiDB-lite"/>
    </source>
</evidence>
<feature type="transmembrane region" description="Helical" evidence="10">
    <location>
        <begin position="261"/>
        <end position="279"/>
    </location>
</feature>
<feature type="transmembrane region" description="Helical" evidence="10">
    <location>
        <begin position="628"/>
        <end position="646"/>
    </location>
</feature>
<keyword evidence="12" id="KW-1185">Reference proteome</keyword>
<dbReference type="EMBL" id="JAWWNJ010000007">
    <property type="protein sequence ID" value="KAK7052416.1"/>
    <property type="molecule type" value="Genomic_DNA"/>
</dbReference>
<name>A0AAW0DLZ8_9AGAR</name>
<comment type="caution">
    <text evidence="11">The sequence shown here is derived from an EMBL/GenBank/DDBJ whole genome shotgun (WGS) entry which is preliminary data.</text>
</comment>
<feature type="transmembrane region" description="Helical" evidence="10">
    <location>
        <begin position="155"/>
        <end position="178"/>
    </location>
</feature>
<evidence type="ECO:0000256" key="7">
    <source>
        <dbReference type="ARBA" id="ARBA00022989"/>
    </source>
</evidence>
<evidence type="ECO:0000256" key="4">
    <source>
        <dbReference type="ARBA" id="ARBA00022692"/>
    </source>
</evidence>
<dbReference type="NCBIfam" id="TIGR00728">
    <property type="entry name" value="OPT_sfam"/>
    <property type="match status" value="1"/>
</dbReference>
<feature type="transmembrane region" description="Helical" evidence="10">
    <location>
        <begin position="427"/>
        <end position="457"/>
    </location>
</feature>
<evidence type="ECO:0000256" key="10">
    <source>
        <dbReference type="SAM" id="Phobius"/>
    </source>
</evidence>
<feature type="transmembrane region" description="Helical" evidence="10">
    <location>
        <begin position="541"/>
        <end position="565"/>
    </location>
</feature>
<feature type="transmembrane region" description="Helical" evidence="10">
    <location>
        <begin position="692"/>
        <end position="725"/>
    </location>
</feature>
<protein>
    <submittedName>
        <fullName evidence="11">Glutathione transporter 1</fullName>
    </submittedName>
</protein>
<feature type="transmembrane region" description="Helical" evidence="10">
    <location>
        <begin position="487"/>
        <end position="507"/>
    </location>
</feature>
<sequence>MTGDAIGEEGRRSSVHDAGEKSEKTFESPRASQRGYPSSFDLSSIDRVQVYSAPFDPNYGGIVEDIDGEDSPYPEVRSAVANFDDPEMPASTIRSWTLGLLFSILIPGMNQFFHFRYPSVNVGPVVAQLIAFPLGSTWARWMPNVAVCGVALNPGPFTLVHCFVLIIVMAAVGSGSAYATDVIAVQRNFYDQSFSFPFQWMLVISTQCIGFSIGGITRRFLVAPPSMIWPNTLVSCALFNTLHSQSYAGVGRHPGMSRERFFLLAFVAATVWYFVPGYLFQALSYFSWACWIAPDNIIVNQLFGYRSGLGFSVITLDWNQIAYMGVRSPCVFRLATKPLVVSVRCLPCCSMLDLPLLGWAEVNIIISFAFFYWLLVPILYYSNVWYAQYMPVSSMSSFDNTGKYYNHARIIKDGKLDREAYKAYSPLYLSTTFAVSYGLSFMSITATIVHAIIYFWAPIKLQFKRSLREQPDVHAKLMMVYPQVPDWYYACIFVVTFIFACVCIECWDTGMTIWALILALVVALIYVIPVGMIQAITNRQIGLNVITELLVGFILPGRPLAMMIFKTYGYIAMSRAMQFTADFKLGHYMKIPPRQIVATLIAGTVQLGVQSWCVSCSDFCSLTQKDNFNCAATMVFGTASVVWGLIGPAQLFSKGELIKWLALIFFFVIGAACPVILWLFTRRRPNTILNYLRYSLIFSALGQIPPATAINFVPWAIFGFIFQYLIRRKHFAYWTKYNYVLSAALDAGTSVGIVLVFFCLQYPLNGSIGRTSVLRWWGNTVHLRTLDWKSASLRTLSVGETFG</sequence>
<evidence type="ECO:0000256" key="1">
    <source>
        <dbReference type="ARBA" id="ARBA00004141"/>
    </source>
</evidence>
<feature type="transmembrane region" description="Helical" evidence="10">
    <location>
        <begin position="362"/>
        <end position="381"/>
    </location>
</feature>
<feature type="region of interest" description="Disordered" evidence="9">
    <location>
        <begin position="1"/>
        <end position="40"/>
    </location>
</feature>
<accession>A0AAW0DLZ8</accession>
<proteinExistence type="inferred from homology"/>
<evidence type="ECO:0000313" key="12">
    <source>
        <dbReference type="Proteomes" id="UP001362999"/>
    </source>
</evidence>
<evidence type="ECO:0000256" key="8">
    <source>
        <dbReference type="ARBA" id="ARBA00023136"/>
    </source>
</evidence>
<keyword evidence="3" id="KW-0813">Transport</keyword>
<evidence type="ECO:0000313" key="11">
    <source>
        <dbReference type="EMBL" id="KAK7052416.1"/>
    </source>
</evidence>
<keyword evidence="5" id="KW-0571">Peptide transport</keyword>
<dbReference type="PANTHER" id="PTHR22601">
    <property type="entry name" value="ISP4 LIKE PROTEIN"/>
    <property type="match status" value="1"/>
</dbReference>
<dbReference type="NCBIfam" id="TIGR00727">
    <property type="entry name" value="ISP4_OPT"/>
    <property type="match status" value="1"/>
</dbReference>
<dbReference type="InterPro" id="IPR004648">
    <property type="entry name" value="Oligpept_transpt"/>
</dbReference>
<dbReference type="Proteomes" id="UP001362999">
    <property type="component" value="Unassembled WGS sequence"/>
</dbReference>
<reference evidence="11 12" key="1">
    <citation type="journal article" date="2024" name="J Genomics">
        <title>Draft genome sequencing and assembly of Favolaschia claudopus CIRM-BRFM 2984 isolated from oak limbs.</title>
        <authorList>
            <person name="Navarro D."/>
            <person name="Drula E."/>
            <person name="Chaduli D."/>
            <person name="Cazenave R."/>
            <person name="Ahrendt S."/>
            <person name="Wang J."/>
            <person name="Lipzen A."/>
            <person name="Daum C."/>
            <person name="Barry K."/>
            <person name="Grigoriev I.V."/>
            <person name="Favel A."/>
            <person name="Rosso M.N."/>
            <person name="Martin F."/>
        </authorList>
    </citation>
    <scope>NUCLEOTIDE SEQUENCE [LARGE SCALE GENOMIC DNA]</scope>
    <source>
        <strain evidence="11 12">CIRM-BRFM 2984</strain>
    </source>
</reference>
<evidence type="ECO:0000256" key="3">
    <source>
        <dbReference type="ARBA" id="ARBA00022448"/>
    </source>
</evidence>
<dbReference type="Pfam" id="PF03169">
    <property type="entry name" value="OPT"/>
    <property type="match status" value="2"/>
</dbReference>
<feature type="transmembrane region" description="Helical" evidence="10">
    <location>
        <begin position="737"/>
        <end position="760"/>
    </location>
</feature>
<organism evidence="11 12">
    <name type="scientific">Favolaschia claudopus</name>
    <dbReference type="NCBI Taxonomy" id="2862362"/>
    <lineage>
        <taxon>Eukaryota</taxon>
        <taxon>Fungi</taxon>
        <taxon>Dikarya</taxon>
        <taxon>Basidiomycota</taxon>
        <taxon>Agaricomycotina</taxon>
        <taxon>Agaricomycetes</taxon>
        <taxon>Agaricomycetidae</taxon>
        <taxon>Agaricales</taxon>
        <taxon>Marasmiineae</taxon>
        <taxon>Mycenaceae</taxon>
        <taxon>Favolaschia</taxon>
    </lineage>
</organism>
<evidence type="ECO:0000256" key="2">
    <source>
        <dbReference type="ARBA" id="ARBA00008807"/>
    </source>
</evidence>
<feature type="transmembrane region" description="Helical" evidence="10">
    <location>
        <begin position="96"/>
        <end position="113"/>
    </location>
</feature>
<evidence type="ECO:0000256" key="5">
    <source>
        <dbReference type="ARBA" id="ARBA00022856"/>
    </source>
</evidence>
<comment type="subcellular location">
    <subcellularLocation>
        <location evidence="1">Membrane</location>
        <topology evidence="1">Multi-pass membrane protein</topology>
    </subcellularLocation>
</comment>
<keyword evidence="7 10" id="KW-1133">Transmembrane helix</keyword>
<dbReference type="GO" id="GO:0035673">
    <property type="term" value="F:oligopeptide transmembrane transporter activity"/>
    <property type="evidence" value="ECO:0007669"/>
    <property type="project" value="InterPro"/>
</dbReference>
<comment type="similarity">
    <text evidence="2">Belongs to the oligopeptide OPT transporter family.</text>
</comment>